<evidence type="ECO:0000313" key="2">
    <source>
        <dbReference type="EMBL" id="RLN49168.1"/>
    </source>
</evidence>
<gene>
    <name evidence="2" type="ORF">BBJ29_009496</name>
</gene>
<name>A0A421FQ97_9STRA</name>
<sequence length="285" mass="31273">TVLRYDRYGRQYYSMQSGTRWHKNRMAKAAEVVIPPTPVVVKEQPPAVVDPPGPKAIISPEQLEQFEAAESAVGRVELLQTALGVQHYPVNPRTSVLVDFCFGVLNFARDDAHLPPDKTLCLLTLAHELYMYSTQPLPAAESEASLSEPVSSSPDEKTEPEESGQTVVVKVLPSVAPADAYPTVEQAYEQFKDKIRRASGVMTCTTQSDEQSTDETPSPPASITTPFSPTEVAQIVAFFTSTFFRHLRAYQFLSRVARPGVVREKALVVETPPRPAALADATMSP</sequence>
<dbReference type="PANTHER" id="PTHR28457">
    <property type="entry name" value="COILED-COIL DOMAIN-CONTAINING PROTEIN 189"/>
    <property type="match status" value="1"/>
</dbReference>
<dbReference type="InterPro" id="IPR032727">
    <property type="entry name" value="CLAMP"/>
</dbReference>
<evidence type="ECO:0000313" key="3">
    <source>
        <dbReference type="Proteomes" id="UP000284657"/>
    </source>
</evidence>
<evidence type="ECO:0000256" key="1">
    <source>
        <dbReference type="SAM" id="MobiDB-lite"/>
    </source>
</evidence>
<reference evidence="2 3" key="1">
    <citation type="submission" date="2018-07" db="EMBL/GenBank/DDBJ databases">
        <title>Genome sequencing of oomycete isolates from Chile give support for New Zealand origin for Phytophthora kernoviae and make available the first Nothophytophthora sp. genome.</title>
        <authorList>
            <person name="Studholme D.J."/>
            <person name="Sanfuentes E."/>
            <person name="Panda P."/>
            <person name="Hill R."/>
            <person name="Sambles C."/>
            <person name="Grant M."/>
            <person name="Williams N.M."/>
            <person name="Mcdougal R.L."/>
        </authorList>
    </citation>
    <scope>NUCLEOTIDE SEQUENCE [LARGE SCALE GENOMIC DNA]</scope>
    <source>
        <strain evidence="2">Chile7</strain>
    </source>
</reference>
<dbReference type="AlphaFoldDB" id="A0A421FQ97"/>
<organism evidence="2 3">
    <name type="scientific">Phytophthora kernoviae</name>
    <dbReference type="NCBI Taxonomy" id="325452"/>
    <lineage>
        <taxon>Eukaryota</taxon>
        <taxon>Sar</taxon>
        <taxon>Stramenopiles</taxon>
        <taxon>Oomycota</taxon>
        <taxon>Peronosporomycetes</taxon>
        <taxon>Peronosporales</taxon>
        <taxon>Peronosporaceae</taxon>
        <taxon>Phytophthora</taxon>
    </lineage>
</organism>
<feature type="region of interest" description="Disordered" evidence="1">
    <location>
        <begin position="206"/>
        <end position="226"/>
    </location>
</feature>
<accession>A0A421FQ97</accession>
<comment type="caution">
    <text evidence="2">The sequence shown here is derived from an EMBL/GenBank/DDBJ whole genome shotgun (WGS) entry which is preliminary data.</text>
</comment>
<dbReference type="PANTHER" id="PTHR28457:SF1">
    <property type="entry name" value="CILIA- AND FLAGELLA-ASSOCIATED PROTEIN 119"/>
    <property type="match status" value="1"/>
</dbReference>
<proteinExistence type="predicted"/>
<feature type="non-terminal residue" evidence="2">
    <location>
        <position position="1"/>
    </location>
</feature>
<dbReference type="EMBL" id="MBAD02002180">
    <property type="protein sequence ID" value="RLN49168.1"/>
    <property type="molecule type" value="Genomic_DNA"/>
</dbReference>
<feature type="region of interest" description="Disordered" evidence="1">
    <location>
        <begin position="140"/>
        <end position="165"/>
    </location>
</feature>
<dbReference type="Proteomes" id="UP000284657">
    <property type="component" value="Unassembled WGS sequence"/>
</dbReference>
<protein>
    <submittedName>
        <fullName evidence="2">Uncharacterized protein</fullName>
    </submittedName>
</protein>
<dbReference type="Pfam" id="PF14769">
    <property type="entry name" value="CLAMP"/>
    <property type="match status" value="1"/>
</dbReference>
<feature type="compositionally biased region" description="Low complexity" evidence="1">
    <location>
        <begin position="140"/>
        <end position="153"/>
    </location>
</feature>